<keyword evidence="2" id="KW-0808">Transferase</keyword>
<dbReference type="Proteomes" id="UP001290455">
    <property type="component" value="Unassembled WGS sequence"/>
</dbReference>
<dbReference type="InterPro" id="IPR038740">
    <property type="entry name" value="BioF2-like_GNAT_dom"/>
</dbReference>
<gene>
    <name evidence="2" type="ORF">SM124_16455</name>
</gene>
<organism evidence="2 3">
    <name type="scientific">Robertmurraya mangrovi</name>
    <dbReference type="NCBI Taxonomy" id="3098077"/>
    <lineage>
        <taxon>Bacteria</taxon>
        <taxon>Bacillati</taxon>
        <taxon>Bacillota</taxon>
        <taxon>Bacilli</taxon>
        <taxon>Bacillales</taxon>
        <taxon>Bacillaceae</taxon>
        <taxon>Robertmurraya</taxon>
    </lineage>
</organism>
<dbReference type="InterPro" id="IPR016181">
    <property type="entry name" value="Acyl_CoA_acyltransferase"/>
</dbReference>
<dbReference type="SUPFAM" id="SSF55729">
    <property type="entry name" value="Acyl-CoA N-acyltransferases (Nat)"/>
    <property type="match status" value="1"/>
</dbReference>
<evidence type="ECO:0000313" key="3">
    <source>
        <dbReference type="Proteomes" id="UP001290455"/>
    </source>
</evidence>
<comment type="caution">
    <text evidence="2">The sequence shown here is derived from an EMBL/GenBank/DDBJ whole genome shotgun (WGS) entry which is preliminary data.</text>
</comment>
<proteinExistence type="predicted"/>
<feature type="domain" description="BioF2-like acetyltransferase" evidence="1">
    <location>
        <begin position="184"/>
        <end position="313"/>
    </location>
</feature>
<dbReference type="InterPro" id="IPR050644">
    <property type="entry name" value="PG_Glycine_Bridge_Synth"/>
</dbReference>
<dbReference type="PANTHER" id="PTHR36174:SF1">
    <property type="entry name" value="LIPID II:GLYCINE GLYCYLTRANSFERASE"/>
    <property type="match status" value="1"/>
</dbReference>
<keyword evidence="3" id="KW-1185">Reference proteome</keyword>
<dbReference type="Pfam" id="PF13480">
    <property type="entry name" value="Acetyltransf_6"/>
    <property type="match status" value="1"/>
</dbReference>
<dbReference type="PANTHER" id="PTHR36174">
    <property type="entry name" value="LIPID II:GLYCINE GLYCYLTRANSFERASE"/>
    <property type="match status" value="1"/>
</dbReference>
<evidence type="ECO:0000313" key="2">
    <source>
        <dbReference type="EMBL" id="MDZ5473311.1"/>
    </source>
</evidence>
<dbReference type="EMBL" id="JAXOFX010000012">
    <property type="protein sequence ID" value="MDZ5473311.1"/>
    <property type="molecule type" value="Genomic_DNA"/>
</dbReference>
<protein>
    <submittedName>
        <fullName evidence="2">GNAT family N-acetyltransferase</fullName>
        <ecNumber evidence="2">2.3.1.-</ecNumber>
    </submittedName>
</protein>
<accession>A0ABU5J1S2</accession>
<dbReference type="EC" id="2.3.1.-" evidence="2"/>
<dbReference type="Gene3D" id="3.40.630.30">
    <property type="match status" value="1"/>
</dbReference>
<keyword evidence="2" id="KW-0012">Acyltransferase</keyword>
<reference evidence="2 3" key="1">
    <citation type="submission" date="2023-11" db="EMBL/GenBank/DDBJ databases">
        <title>Bacillus jintuensis, isolated from a mudflat on the Beibu Gulf coast.</title>
        <authorList>
            <person name="Li M."/>
        </authorList>
    </citation>
    <scope>NUCLEOTIDE SEQUENCE [LARGE SCALE GENOMIC DNA]</scope>
    <source>
        <strain evidence="2 3">31A1R</strain>
    </source>
</reference>
<name>A0ABU5J1S2_9BACI</name>
<sequence>MNHSFEPTNLFEGCVTSLYQVISINEKEKWNRTIELFRVKDVYYFQQYCELSYLNGEGEPYLFLYKNNDGMICYPFIKRVIKLPFINTNLSKKELYDIMTPYGYGGPITQDTNDIEIKEFRKEFDHYCKNENIISEFIRFHPLLENHRYFNNLLEINYDRDTVYINLELSEEEILGNYHKNHIRNIKKAVRNNLHFKVFEKEEAVHQVNHFYHLYKKTMDRLKASPYYYFSEIYIKELLTGLNSNSLIAATYTGDKMVAAALCMYENGKLHYHLGCSNETYLNLGSNIFLFHNLALWGKSNGCDTFYLGGGYEKEDSLFNFKYRFNQEGLRKYYVGKKIHNLSIYQLLVANWEKYYSTKVTGDFFPSYRDKPQYSLFLER</sequence>
<dbReference type="GO" id="GO:0016746">
    <property type="term" value="F:acyltransferase activity"/>
    <property type="evidence" value="ECO:0007669"/>
    <property type="project" value="UniProtKB-KW"/>
</dbReference>
<evidence type="ECO:0000259" key="1">
    <source>
        <dbReference type="Pfam" id="PF13480"/>
    </source>
</evidence>
<dbReference type="RefSeq" id="WP_322447605.1">
    <property type="nucleotide sequence ID" value="NZ_JAXOFX010000012.1"/>
</dbReference>